<dbReference type="EnsemblMetazoa" id="Aqu2.1.01880_001">
    <property type="protein sequence ID" value="Aqu2.1.01880_001"/>
    <property type="gene ID" value="Aqu2.1.01880"/>
</dbReference>
<evidence type="ECO:0000313" key="1">
    <source>
        <dbReference type="EnsemblMetazoa" id="Aqu2.1.01880_001"/>
    </source>
</evidence>
<sequence>LLSPELLSSLCLNVSWPVLGTLHPFIDLGVVNYLQHVNQQGFPAKNSEVEVHTRR</sequence>
<name>A0A1X7SID6_AMPQE</name>
<protein>
    <submittedName>
        <fullName evidence="1">Uncharacterized protein</fullName>
    </submittedName>
</protein>
<dbReference type="AlphaFoldDB" id="A0A1X7SID6"/>
<reference evidence="1" key="1">
    <citation type="submission" date="2017-05" db="UniProtKB">
        <authorList>
            <consortium name="EnsemblMetazoa"/>
        </authorList>
    </citation>
    <scope>IDENTIFICATION</scope>
</reference>
<accession>A0A1X7SID6</accession>
<organism evidence="1">
    <name type="scientific">Amphimedon queenslandica</name>
    <name type="common">Sponge</name>
    <dbReference type="NCBI Taxonomy" id="400682"/>
    <lineage>
        <taxon>Eukaryota</taxon>
        <taxon>Metazoa</taxon>
        <taxon>Porifera</taxon>
        <taxon>Demospongiae</taxon>
        <taxon>Heteroscleromorpha</taxon>
        <taxon>Haplosclerida</taxon>
        <taxon>Niphatidae</taxon>
        <taxon>Amphimedon</taxon>
    </lineage>
</organism>
<proteinExistence type="predicted"/>
<dbReference type="InParanoid" id="A0A1X7SID6"/>